<protein>
    <submittedName>
        <fullName evidence="2">Tetratricopeptide repeat protein</fullName>
    </submittedName>
</protein>
<feature type="repeat" description="TPR" evidence="1">
    <location>
        <begin position="295"/>
        <end position="328"/>
    </location>
</feature>
<comment type="caution">
    <text evidence="2">The sequence shown here is derived from an EMBL/GenBank/DDBJ whole genome shotgun (WGS) entry which is preliminary data.</text>
</comment>
<dbReference type="PROSITE" id="PS50005">
    <property type="entry name" value="TPR"/>
    <property type="match status" value="2"/>
</dbReference>
<keyword evidence="3" id="KW-1185">Reference proteome</keyword>
<accession>A0A850NND6</accession>
<dbReference type="EMBL" id="WYET01000013">
    <property type="protein sequence ID" value="NVN19875.1"/>
    <property type="molecule type" value="Genomic_DNA"/>
</dbReference>
<dbReference type="Proteomes" id="UP000558089">
    <property type="component" value="Unassembled WGS sequence"/>
</dbReference>
<proteinExistence type="predicted"/>
<organism evidence="2 3">
    <name type="scientific">Flagellimonas chongwuensis</name>
    <dbReference type="NCBI Taxonomy" id="2697365"/>
    <lineage>
        <taxon>Bacteria</taxon>
        <taxon>Pseudomonadati</taxon>
        <taxon>Bacteroidota</taxon>
        <taxon>Flavobacteriia</taxon>
        <taxon>Flavobacteriales</taxon>
        <taxon>Flavobacteriaceae</taxon>
        <taxon>Flagellimonas</taxon>
    </lineage>
</organism>
<keyword evidence="1" id="KW-0802">TPR repeat</keyword>
<dbReference type="PROSITE" id="PS50293">
    <property type="entry name" value="TPR_REGION"/>
    <property type="match status" value="1"/>
</dbReference>
<gene>
    <name evidence="2" type="ORF">GUA46_16165</name>
</gene>
<dbReference type="RefSeq" id="WP_176621356.1">
    <property type="nucleotide sequence ID" value="NZ_WYET01000013.1"/>
</dbReference>
<dbReference type="PANTHER" id="PTHR12558">
    <property type="entry name" value="CELL DIVISION CYCLE 16,23,27"/>
    <property type="match status" value="1"/>
</dbReference>
<feature type="repeat" description="TPR" evidence="1">
    <location>
        <begin position="227"/>
        <end position="260"/>
    </location>
</feature>
<dbReference type="Pfam" id="PF13432">
    <property type="entry name" value="TPR_16"/>
    <property type="match status" value="1"/>
</dbReference>
<name>A0A850NND6_9FLAO</name>
<sequence>MRTRILMLLAVGVSAIGFAQKDEMKTAEKALKDGDAAAAKAALVSASSTIGSAKEKDQAEYYALLGNANYELAKKGEVSAFQEAVDAYNKVIEIEEADGKSKYTSVAQEKMGQMTADLVNSAVEDNNNKKFGDAAEKLYMGYKLSPKDTVYLYYAASSAVNGQDYEDALKYYKELKDLGYNGESTTYTAVNVESGETESMDKATRDLYVKAGTHKDPKEEISPSKKPEIVKNIALIYQQMGENEKAIEAYADARAENPEDVNLVLGEANLYYAIGDKEKFKELMGQASAMAPDNADLLYNIGVINMEQGNLQDARDAYKKALAIDPGYINALLNLSTTYVNEGNGLIDEMNALGTSKADIAKYDELKEKKDSLFKEGAAVLEDALQSNPDNESILTQLKNIYGALGDNENFMRIKKLLGE</sequence>
<dbReference type="InterPro" id="IPR011990">
    <property type="entry name" value="TPR-like_helical_dom_sf"/>
</dbReference>
<evidence type="ECO:0000256" key="1">
    <source>
        <dbReference type="PROSITE-ProRule" id="PRU00339"/>
    </source>
</evidence>
<dbReference type="PANTHER" id="PTHR12558:SF13">
    <property type="entry name" value="CELL DIVISION CYCLE PROTEIN 27 HOMOLOG"/>
    <property type="match status" value="1"/>
</dbReference>
<dbReference type="InterPro" id="IPR019734">
    <property type="entry name" value="TPR_rpt"/>
</dbReference>
<dbReference type="Gene3D" id="1.25.40.10">
    <property type="entry name" value="Tetratricopeptide repeat domain"/>
    <property type="match status" value="2"/>
</dbReference>
<dbReference type="SUPFAM" id="SSF48452">
    <property type="entry name" value="TPR-like"/>
    <property type="match status" value="2"/>
</dbReference>
<dbReference type="Pfam" id="PF00515">
    <property type="entry name" value="TPR_1"/>
    <property type="match status" value="1"/>
</dbReference>
<evidence type="ECO:0000313" key="2">
    <source>
        <dbReference type="EMBL" id="NVN19875.1"/>
    </source>
</evidence>
<reference evidence="2 3" key="1">
    <citation type="submission" date="2020-01" db="EMBL/GenBank/DDBJ databases">
        <title>Draft Genome Analysis of Muricauda sp. HICW Isolated from coastal seawater of PR China.</title>
        <authorList>
            <person name="Chen M.-X."/>
        </authorList>
    </citation>
    <scope>NUCLEOTIDE SEQUENCE [LARGE SCALE GENOMIC DNA]</scope>
    <source>
        <strain evidence="2 3">HICW</strain>
    </source>
</reference>
<evidence type="ECO:0000313" key="3">
    <source>
        <dbReference type="Proteomes" id="UP000558089"/>
    </source>
</evidence>
<dbReference type="AlphaFoldDB" id="A0A850NND6"/>
<dbReference type="SMART" id="SM00028">
    <property type="entry name" value="TPR"/>
    <property type="match status" value="3"/>
</dbReference>